<dbReference type="EMBL" id="AUBJ02000001">
    <property type="protein sequence ID" value="MCP2332697.1"/>
    <property type="molecule type" value="Genomic_DNA"/>
</dbReference>
<evidence type="ECO:0000313" key="2">
    <source>
        <dbReference type="Proteomes" id="UP000791080"/>
    </source>
</evidence>
<gene>
    <name evidence="1" type="ORF">G443_002967</name>
</gene>
<keyword evidence="2" id="KW-1185">Reference proteome</keyword>
<accession>A0ABT1JJK4</accession>
<evidence type="ECO:0000313" key="1">
    <source>
        <dbReference type="EMBL" id="MCP2332697.1"/>
    </source>
</evidence>
<sequence length="238" mass="24127">MVEVLAARHTWCAPSERIRLATPLGARLRFDVAGLDEHGAPRRGWLARTSGAVGGAAGGALLGLVDALSGNDNLSSDPGQVPTTLVTGPGPECLAVSTLSGVDTLAPGDHWFLTSTRLALLSFLPSGTEATGSTSGTPAEADTGLLDRARRFGTGILGNGDPAAPPLRGSLPLATARVELPASRVRSVGVVARKQGGGSSGVPPHYLRVVLDDGSAFELAAPGRTEAAARRMLALASS</sequence>
<reference evidence="1 2" key="1">
    <citation type="submission" date="2013-07" db="EMBL/GenBank/DDBJ databases">
        <authorList>
            <consortium name="DOE Joint Genome Institute"/>
            <person name="Reeve W."/>
            <person name="Huntemann M."/>
            <person name="Han J."/>
            <person name="Chen A."/>
            <person name="Kyrpides N."/>
            <person name="Mavromatis K."/>
            <person name="Markowitz V."/>
            <person name="Palaniappan K."/>
            <person name="Ivanova N."/>
            <person name="Schaumberg A."/>
            <person name="Pati A."/>
            <person name="Liolios K."/>
            <person name="Nordberg H.P."/>
            <person name="Cantor M.N."/>
            <person name="Hua S.X."/>
            <person name="Woyke T."/>
        </authorList>
    </citation>
    <scope>NUCLEOTIDE SEQUENCE [LARGE SCALE GENOMIC DNA]</scope>
    <source>
        <strain evidence="1 2">DSM 43889</strain>
    </source>
</reference>
<name>A0ABT1JJK4_ACTCY</name>
<comment type="caution">
    <text evidence="1">The sequence shown here is derived from an EMBL/GenBank/DDBJ whole genome shotgun (WGS) entry which is preliminary data.</text>
</comment>
<dbReference type="RefSeq" id="WP_026417630.1">
    <property type="nucleotide sequence ID" value="NZ_AUBJ02000001.1"/>
</dbReference>
<organism evidence="1 2">
    <name type="scientific">Actinoalloteichus caeruleus DSM 43889</name>
    <dbReference type="NCBI Taxonomy" id="1120930"/>
    <lineage>
        <taxon>Bacteria</taxon>
        <taxon>Bacillati</taxon>
        <taxon>Actinomycetota</taxon>
        <taxon>Actinomycetes</taxon>
        <taxon>Pseudonocardiales</taxon>
        <taxon>Pseudonocardiaceae</taxon>
        <taxon>Actinoalloteichus</taxon>
        <taxon>Actinoalloteichus cyanogriseus</taxon>
    </lineage>
</organism>
<protein>
    <submittedName>
        <fullName evidence="1">Uncharacterized protein</fullName>
    </submittedName>
</protein>
<reference evidence="1 2" key="2">
    <citation type="submission" date="2022-06" db="EMBL/GenBank/DDBJ databases">
        <title>Genomic Encyclopedia of Type Strains, Phase I: the one thousand microbial genomes (KMG-I) project.</title>
        <authorList>
            <person name="Kyrpides N."/>
        </authorList>
    </citation>
    <scope>NUCLEOTIDE SEQUENCE [LARGE SCALE GENOMIC DNA]</scope>
    <source>
        <strain evidence="1 2">DSM 43889</strain>
    </source>
</reference>
<proteinExistence type="predicted"/>
<dbReference type="Proteomes" id="UP000791080">
    <property type="component" value="Unassembled WGS sequence"/>
</dbReference>